<keyword evidence="2" id="KW-1185">Reference proteome</keyword>
<organism evidence="1 2">
    <name type="scientific">Megasphaera elsdenii DSM 20460</name>
    <dbReference type="NCBI Taxonomy" id="1064535"/>
    <lineage>
        <taxon>Bacteria</taxon>
        <taxon>Bacillati</taxon>
        <taxon>Bacillota</taxon>
        <taxon>Negativicutes</taxon>
        <taxon>Veillonellales</taxon>
        <taxon>Veillonellaceae</taxon>
        <taxon>Megasphaera</taxon>
    </lineage>
</organism>
<name>G0VPA2_MEGEL</name>
<dbReference type="KEGG" id="med:MELS_1058"/>
<evidence type="ECO:0000313" key="1">
    <source>
        <dbReference type="EMBL" id="CCC73280.1"/>
    </source>
</evidence>
<dbReference type="eggNOG" id="ENOG5033BU7">
    <property type="taxonomic scope" value="Bacteria"/>
</dbReference>
<gene>
    <name evidence="1" type="ORF">MELS_1058</name>
</gene>
<dbReference type="GeneID" id="97492023"/>
<reference evidence="1 2" key="1">
    <citation type="journal article" date="2011" name="J. Bacteriol.">
        <title>Genome Sequence of the Ruminal Bacterium Megasphaera elsdenii.</title>
        <authorList>
            <person name="Marx H."/>
            <person name="Graf A.B."/>
            <person name="Tatto N."/>
            <person name="Thallinger G.G."/>
            <person name="Mattanovich D."/>
            <person name="Sauer M."/>
        </authorList>
    </citation>
    <scope>NUCLEOTIDE SEQUENCE [LARGE SCALE GENOMIC DNA]</scope>
    <source>
        <strain evidence="1 2">DSM 20460</strain>
    </source>
</reference>
<dbReference type="HOGENOM" id="CLU_2809771_0_0_9"/>
<protein>
    <submittedName>
        <fullName evidence="1">Uncharacterized protein</fullName>
    </submittedName>
</protein>
<dbReference type="Proteomes" id="UP000010111">
    <property type="component" value="Chromosome"/>
</dbReference>
<dbReference type="RefSeq" id="WP_014016014.1">
    <property type="nucleotide sequence ID" value="NC_015873.1"/>
</dbReference>
<dbReference type="STRING" id="1064535.MELS_1058"/>
<evidence type="ECO:0000313" key="2">
    <source>
        <dbReference type="Proteomes" id="UP000010111"/>
    </source>
</evidence>
<dbReference type="EMBL" id="HE576794">
    <property type="protein sequence ID" value="CCC73280.1"/>
    <property type="molecule type" value="Genomic_DNA"/>
</dbReference>
<sequence length="68" mass="7971">MELMNLNHPASHKCAFCKHWYDPMNQAIRPKAPIVGFWEYDPLAENQCMVRNMKTRGVQSCNQFVCKI</sequence>
<proteinExistence type="predicted"/>
<accession>G0VPA2</accession>
<dbReference type="AlphaFoldDB" id="G0VPA2"/>